<evidence type="ECO:0000256" key="1">
    <source>
        <dbReference type="SAM" id="MobiDB-lite"/>
    </source>
</evidence>
<dbReference type="Proteomes" id="UP000601361">
    <property type="component" value="Unassembled WGS sequence"/>
</dbReference>
<evidence type="ECO:0008006" key="4">
    <source>
        <dbReference type="Google" id="ProtNLM"/>
    </source>
</evidence>
<name>A0ABQ1X7N5_9BACT</name>
<dbReference type="RefSeq" id="WP_188559578.1">
    <property type="nucleotide sequence ID" value="NZ_BMGS01000014.1"/>
</dbReference>
<accession>A0ABQ1X7N5</accession>
<organism evidence="2 3">
    <name type="scientific">Hymenobacter glacieicola</name>
    <dbReference type="NCBI Taxonomy" id="1562124"/>
    <lineage>
        <taxon>Bacteria</taxon>
        <taxon>Pseudomonadati</taxon>
        <taxon>Bacteroidota</taxon>
        <taxon>Cytophagia</taxon>
        <taxon>Cytophagales</taxon>
        <taxon>Hymenobacteraceae</taxon>
        <taxon>Hymenobacter</taxon>
    </lineage>
</organism>
<feature type="region of interest" description="Disordered" evidence="1">
    <location>
        <begin position="1"/>
        <end position="26"/>
    </location>
</feature>
<dbReference type="EMBL" id="BMGS01000014">
    <property type="protein sequence ID" value="GGG59417.1"/>
    <property type="molecule type" value="Genomic_DNA"/>
</dbReference>
<keyword evidence="3" id="KW-1185">Reference proteome</keyword>
<comment type="caution">
    <text evidence="2">The sequence shown here is derived from an EMBL/GenBank/DDBJ whole genome shotgun (WGS) entry which is preliminary data.</text>
</comment>
<evidence type="ECO:0000313" key="2">
    <source>
        <dbReference type="EMBL" id="GGG59417.1"/>
    </source>
</evidence>
<proteinExistence type="predicted"/>
<sequence>MTKKAIPTPSTETPLTVQVKPLPRPEPATVTECTTLAELIHSLGSRKIVSERWDVAPRTIALRMQKPETASLDELQRLAELTGLDFLTVVRLAYYQMRHPIEVPAAHVGRPFGSTSRKA</sequence>
<reference evidence="3" key="1">
    <citation type="journal article" date="2019" name="Int. J. Syst. Evol. Microbiol.">
        <title>The Global Catalogue of Microorganisms (GCM) 10K type strain sequencing project: providing services to taxonomists for standard genome sequencing and annotation.</title>
        <authorList>
            <consortium name="The Broad Institute Genomics Platform"/>
            <consortium name="The Broad Institute Genome Sequencing Center for Infectious Disease"/>
            <person name="Wu L."/>
            <person name="Ma J."/>
        </authorList>
    </citation>
    <scope>NUCLEOTIDE SEQUENCE [LARGE SCALE GENOMIC DNA]</scope>
    <source>
        <strain evidence="3">CGMCC 1.12990</strain>
    </source>
</reference>
<evidence type="ECO:0000313" key="3">
    <source>
        <dbReference type="Proteomes" id="UP000601361"/>
    </source>
</evidence>
<protein>
    <recommendedName>
        <fullName evidence="4">HTH cro/C1-type domain-containing protein</fullName>
    </recommendedName>
</protein>
<gene>
    <name evidence="2" type="ORF">GCM10011378_39250</name>
</gene>